<dbReference type="PANTHER" id="PTHR41313">
    <property type="entry name" value="ADENINE-SPECIFIC METHYLTRANSFERASE"/>
    <property type="match status" value="1"/>
</dbReference>
<dbReference type="SUPFAM" id="SSF52540">
    <property type="entry name" value="P-loop containing nucleoside triphosphate hydrolases"/>
    <property type="match status" value="1"/>
</dbReference>
<evidence type="ECO:0000313" key="3">
    <source>
        <dbReference type="Proteomes" id="UP000095662"/>
    </source>
</evidence>
<evidence type="ECO:0000313" key="2">
    <source>
        <dbReference type="EMBL" id="CUQ87737.1"/>
    </source>
</evidence>
<dbReference type="AlphaFoldDB" id="A0A174ZPQ7"/>
<gene>
    <name evidence="2" type="ORF">ERS852540_01581</name>
</gene>
<proteinExistence type="predicted"/>
<dbReference type="PROSITE" id="PS51194">
    <property type="entry name" value="HELICASE_CTER"/>
    <property type="match status" value="1"/>
</dbReference>
<dbReference type="STRING" id="39492.ERS852540_01581"/>
<dbReference type="GO" id="GO:0032259">
    <property type="term" value="P:methylation"/>
    <property type="evidence" value="ECO:0007669"/>
    <property type="project" value="UniProtKB-KW"/>
</dbReference>
<protein>
    <submittedName>
        <fullName evidence="2">DNA methylase</fullName>
    </submittedName>
</protein>
<dbReference type="EMBL" id="CZBY01000012">
    <property type="protein sequence ID" value="CUQ87737.1"/>
    <property type="molecule type" value="Genomic_DNA"/>
</dbReference>
<dbReference type="Proteomes" id="UP000095662">
    <property type="component" value="Unassembled WGS sequence"/>
</dbReference>
<dbReference type="PANTHER" id="PTHR41313:SF1">
    <property type="entry name" value="DNA METHYLASE ADENINE-SPECIFIC DOMAIN-CONTAINING PROTEIN"/>
    <property type="match status" value="1"/>
</dbReference>
<evidence type="ECO:0000259" key="1">
    <source>
        <dbReference type="PROSITE" id="PS51194"/>
    </source>
</evidence>
<dbReference type="Gene3D" id="3.40.50.300">
    <property type="entry name" value="P-loop containing nucleotide triphosphate hydrolases"/>
    <property type="match status" value="1"/>
</dbReference>
<dbReference type="InterPro" id="IPR052933">
    <property type="entry name" value="DNA_Protect_Modify"/>
</dbReference>
<sequence length="286" mass="32510">MQRYLQSGELSMLDLQSFDSWIGMFAERVTEFEVDIDTSTYRLATRFAKFHNLPELTSLLSSVADFHQVDESADIPAFDGYNDALVSKTPAFAAYLADISTRADDVRNRRISRKDDNMLKITTDGRKAALDLRLVDPMASFTYQSKVARCSENVADIYFKTSADKSTQIIFCDTSTPKAGFNIYTELKDRLVLHGVPESKIAFVHDAETETKRSLLFAKVRSGDIRILIGSTYKLGLGVNVQERLIALHHIDVPWRPADMTQREGRILRQGNTNSKVYIYRYPFHD</sequence>
<dbReference type="SMART" id="SM00490">
    <property type="entry name" value="HELICc"/>
    <property type="match status" value="1"/>
</dbReference>
<accession>A0A174ZPQ7</accession>
<keyword evidence="2" id="KW-0808">Transferase</keyword>
<feature type="domain" description="Helicase C-terminal" evidence="1">
    <location>
        <begin position="153"/>
        <end position="286"/>
    </location>
</feature>
<keyword evidence="2" id="KW-0489">Methyltransferase</keyword>
<name>A0A174ZPQ7_9FIRM</name>
<dbReference type="InterPro" id="IPR027417">
    <property type="entry name" value="P-loop_NTPase"/>
</dbReference>
<dbReference type="InterPro" id="IPR001650">
    <property type="entry name" value="Helicase_C-like"/>
</dbReference>
<dbReference type="GO" id="GO:0008168">
    <property type="term" value="F:methyltransferase activity"/>
    <property type="evidence" value="ECO:0007669"/>
    <property type="project" value="UniProtKB-KW"/>
</dbReference>
<dbReference type="Pfam" id="PF00271">
    <property type="entry name" value="Helicase_C"/>
    <property type="match status" value="1"/>
</dbReference>
<reference evidence="2 3" key="1">
    <citation type="submission" date="2015-09" db="EMBL/GenBank/DDBJ databases">
        <authorList>
            <consortium name="Pathogen Informatics"/>
        </authorList>
    </citation>
    <scope>NUCLEOTIDE SEQUENCE [LARGE SCALE GENOMIC DNA]</scope>
    <source>
        <strain evidence="2 3">2789STDY5834928</strain>
    </source>
</reference>
<organism evidence="2 3">
    <name type="scientific">[Eubacterium] siraeum</name>
    <dbReference type="NCBI Taxonomy" id="39492"/>
    <lineage>
        <taxon>Bacteria</taxon>
        <taxon>Bacillati</taxon>
        <taxon>Bacillota</taxon>
        <taxon>Clostridia</taxon>
        <taxon>Eubacteriales</taxon>
        <taxon>Oscillospiraceae</taxon>
        <taxon>Oscillospiraceae incertae sedis</taxon>
    </lineage>
</organism>